<sequence length="363" mass="40373">MLAAATGVASNASQRMGTRRGDSLVVKGVRVASAPEMVDMTSTLLHQAHSWKCFVRIPSIRRMDELRRTDLNLLLTLHALLAEKHVTRAALRLHKSQPAVSHALAQLRTRFDDPLLVRQGGRMVLTARAQALVRPLEDALSGLNELLSAPDFDPSLTRGRFRLALSDYAARIVLPPLVRHVRREAPGLDLAISQAGREAMLAQLTDGELDLALGVFPHPPEDIEVRELFREEFVSLADKAALPAKGGLSLEEWLERPHIMVAMRPDAQDEIETALAARGLRRRLAVTLPHWSAAVDLLPGTDLVLTVAGRAVGPMRRHRTLRKFTPPLDLPRFDYQQAWHVRRADDPAHRWLREAIAGCVRQS</sequence>
<keyword evidence="4" id="KW-0804">Transcription</keyword>
<proteinExistence type="inferred from homology"/>
<dbReference type="Pfam" id="PF03466">
    <property type="entry name" value="LysR_substrate"/>
    <property type="match status" value="1"/>
</dbReference>
<accession>A0ABN3GH75</accession>
<evidence type="ECO:0000313" key="7">
    <source>
        <dbReference type="Proteomes" id="UP001500253"/>
    </source>
</evidence>
<dbReference type="InterPro" id="IPR000847">
    <property type="entry name" value="LysR_HTH_N"/>
</dbReference>
<dbReference type="PROSITE" id="PS50931">
    <property type="entry name" value="HTH_LYSR"/>
    <property type="match status" value="1"/>
</dbReference>
<evidence type="ECO:0000256" key="4">
    <source>
        <dbReference type="ARBA" id="ARBA00023163"/>
    </source>
</evidence>
<dbReference type="Pfam" id="PF00126">
    <property type="entry name" value="HTH_1"/>
    <property type="match status" value="1"/>
</dbReference>
<dbReference type="InterPro" id="IPR036388">
    <property type="entry name" value="WH-like_DNA-bd_sf"/>
</dbReference>
<gene>
    <name evidence="6" type="ORF">GCM10010246_44460</name>
</gene>
<keyword evidence="2" id="KW-0805">Transcription regulation</keyword>
<evidence type="ECO:0000256" key="3">
    <source>
        <dbReference type="ARBA" id="ARBA00023125"/>
    </source>
</evidence>
<dbReference type="InterPro" id="IPR050389">
    <property type="entry name" value="LysR-type_TF"/>
</dbReference>
<reference evidence="6 7" key="1">
    <citation type="journal article" date="2019" name="Int. J. Syst. Evol. Microbiol.">
        <title>The Global Catalogue of Microorganisms (GCM) 10K type strain sequencing project: providing services to taxonomists for standard genome sequencing and annotation.</title>
        <authorList>
            <consortium name="The Broad Institute Genomics Platform"/>
            <consortium name="The Broad Institute Genome Sequencing Center for Infectious Disease"/>
            <person name="Wu L."/>
            <person name="Ma J."/>
        </authorList>
    </citation>
    <scope>NUCLEOTIDE SEQUENCE [LARGE SCALE GENOMIC DNA]</scope>
    <source>
        <strain evidence="6 7">JCM 4316</strain>
    </source>
</reference>
<dbReference type="Proteomes" id="UP001500253">
    <property type="component" value="Unassembled WGS sequence"/>
</dbReference>
<organism evidence="6 7">
    <name type="scientific">Streptomyces cuspidosporus</name>
    <dbReference type="NCBI Taxonomy" id="66882"/>
    <lineage>
        <taxon>Bacteria</taxon>
        <taxon>Bacillati</taxon>
        <taxon>Actinomycetota</taxon>
        <taxon>Actinomycetes</taxon>
        <taxon>Kitasatosporales</taxon>
        <taxon>Streptomycetaceae</taxon>
        <taxon>Streptomyces</taxon>
    </lineage>
</organism>
<evidence type="ECO:0000256" key="1">
    <source>
        <dbReference type="ARBA" id="ARBA00009437"/>
    </source>
</evidence>
<protein>
    <submittedName>
        <fullName evidence="6">LysR family transcriptional regulator</fullName>
    </submittedName>
</protein>
<evidence type="ECO:0000256" key="2">
    <source>
        <dbReference type="ARBA" id="ARBA00023015"/>
    </source>
</evidence>
<keyword evidence="3" id="KW-0238">DNA-binding</keyword>
<dbReference type="CDD" id="cd08465">
    <property type="entry name" value="PBP2_ToxR"/>
    <property type="match status" value="1"/>
</dbReference>
<keyword evidence="7" id="KW-1185">Reference proteome</keyword>
<feature type="domain" description="HTH lysR-type" evidence="5">
    <location>
        <begin position="69"/>
        <end position="126"/>
    </location>
</feature>
<dbReference type="PANTHER" id="PTHR30118:SF15">
    <property type="entry name" value="TRANSCRIPTIONAL REGULATORY PROTEIN"/>
    <property type="match status" value="1"/>
</dbReference>
<dbReference type="PRINTS" id="PR00039">
    <property type="entry name" value="HTHLYSR"/>
</dbReference>
<comment type="similarity">
    <text evidence="1">Belongs to the LysR transcriptional regulatory family.</text>
</comment>
<dbReference type="InterPro" id="IPR036390">
    <property type="entry name" value="WH_DNA-bd_sf"/>
</dbReference>
<dbReference type="PANTHER" id="PTHR30118">
    <property type="entry name" value="HTH-TYPE TRANSCRIPTIONAL REGULATOR LEUO-RELATED"/>
    <property type="match status" value="1"/>
</dbReference>
<dbReference type="EMBL" id="BAAASD010000018">
    <property type="protein sequence ID" value="GAA2351332.1"/>
    <property type="molecule type" value="Genomic_DNA"/>
</dbReference>
<evidence type="ECO:0000259" key="5">
    <source>
        <dbReference type="PROSITE" id="PS50931"/>
    </source>
</evidence>
<dbReference type="Gene3D" id="3.40.190.10">
    <property type="entry name" value="Periplasmic binding protein-like II"/>
    <property type="match status" value="2"/>
</dbReference>
<dbReference type="InterPro" id="IPR005119">
    <property type="entry name" value="LysR_subst-bd"/>
</dbReference>
<dbReference type="SUPFAM" id="SSF46785">
    <property type="entry name" value="Winged helix' DNA-binding domain"/>
    <property type="match status" value="1"/>
</dbReference>
<dbReference type="SUPFAM" id="SSF53850">
    <property type="entry name" value="Periplasmic binding protein-like II"/>
    <property type="match status" value="1"/>
</dbReference>
<dbReference type="Gene3D" id="1.10.10.10">
    <property type="entry name" value="Winged helix-like DNA-binding domain superfamily/Winged helix DNA-binding domain"/>
    <property type="match status" value="1"/>
</dbReference>
<name>A0ABN3GH75_9ACTN</name>
<comment type="caution">
    <text evidence="6">The sequence shown here is derived from an EMBL/GenBank/DDBJ whole genome shotgun (WGS) entry which is preliminary data.</text>
</comment>
<evidence type="ECO:0000313" key="6">
    <source>
        <dbReference type="EMBL" id="GAA2351332.1"/>
    </source>
</evidence>